<feature type="region of interest" description="Disordered" evidence="1">
    <location>
        <begin position="1"/>
        <end position="22"/>
    </location>
</feature>
<proteinExistence type="predicted"/>
<comment type="caution">
    <text evidence="2">The sequence shown here is derived from an EMBL/GenBank/DDBJ whole genome shotgun (WGS) entry which is preliminary data.</text>
</comment>
<gene>
    <name evidence="2" type="ORF">ACFQGD_14715</name>
</gene>
<keyword evidence="3" id="KW-1185">Reference proteome</keyword>
<name>A0ABW2C2U7_9PSEU</name>
<evidence type="ECO:0000313" key="2">
    <source>
        <dbReference type="EMBL" id="MFC6868394.1"/>
    </source>
</evidence>
<accession>A0ABW2C2U7</accession>
<organism evidence="2 3">
    <name type="scientific">Haloechinothrix salitolerans</name>
    <dbReference type="NCBI Taxonomy" id="926830"/>
    <lineage>
        <taxon>Bacteria</taxon>
        <taxon>Bacillati</taxon>
        <taxon>Actinomycetota</taxon>
        <taxon>Actinomycetes</taxon>
        <taxon>Pseudonocardiales</taxon>
        <taxon>Pseudonocardiaceae</taxon>
        <taxon>Haloechinothrix</taxon>
    </lineage>
</organism>
<reference evidence="3" key="1">
    <citation type="journal article" date="2019" name="Int. J. Syst. Evol. Microbiol.">
        <title>The Global Catalogue of Microorganisms (GCM) 10K type strain sequencing project: providing services to taxonomists for standard genome sequencing and annotation.</title>
        <authorList>
            <consortium name="The Broad Institute Genomics Platform"/>
            <consortium name="The Broad Institute Genome Sequencing Center for Infectious Disease"/>
            <person name="Wu L."/>
            <person name="Ma J."/>
        </authorList>
    </citation>
    <scope>NUCLEOTIDE SEQUENCE [LARGE SCALE GENOMIC DNA]</scope>
    <source>
        <strain evidence="3">KCTC 32255</strain>
    </source>
</reference>
<dbReference type="Pfam" id="PF13148">
    <property type="entry name" value="DUF3987"/>
    <property type="match status" value="1"/>
</dbReference>
<protein>
    <submittedName>
        <fullName evidence="2">DUF3987 domain-containing protein</fullName>
    </submittedName>
</protein>
<feature type="region of interest" description="Disordered" evidence="1">
    <location>
        <begin position="416"/>
        <end position="441"/>
    </location>
</feature>
<dbReference type="EMBL" id="JBHSXX010000001">
    <property type="protein sequence ID" value="MFC6868394.1"/>
    <property type="molecule type" value="Genomic_DNA"/>
</dbReference>
<dbReference type="InterPro" id="IPR025048">
    <property type="entry name" value="DUF3987"/>
</dbReference>
<sequence>MNHAARPLRVVDEPAVPDDASPDEAEAIAEVARARAALPTVDPAVFDCYLGTLVEAVEPHTEADPLAILASLLCAAGVRLGQDPHVRAGDDPHPLLVWPLIVGRTSAGRKGTSWSSARRLLRAADPDFVSRNVRSGLTSGEGLAAMFVDDDSDTTPGRLPAGDRRLLMLEPEWAAVMNRMRREGNSLSATLRAAWEGGDLSTLSVNARIAPSSHVGLLAHISPREFRDKVSASDMAGGTYNRFLPLAVARSKFLPEGGAVDADTMTELGTSLADRLIAGASLDTIGFTTAASQLWRRLYVEFGRDHGDDGPVEQFIARAAPNCLRIAAIHAALDFSDAIKPNHLTAAAALVRYSIATARAVFTDTQTPARLLAWIAEAGEQGRTRKDITTGFFAGKKKAADINALLEQLIDTGRITRSSRPRVDGRGGRPTEVYTAQTPRT</sequence>
<evidence type="ECO:0000256" key="1">
    <source>
        <dbReference type="SAM" id="MobiDB-lite"/>
    </source>
</evidence>
<dbReference type="Proteomes" id="UP001596337">
    <property type="component" value="Unassembled WGS sequence"/>
</dbReference>
<dbReference type="RefSeq" id="WP_345398567.1">
    <property type="nucleotide sequence ID" value="NZ_BAABLA010000028.1"/>
</dbReference>
<evidence type="ECO:0000313" key="3">
    <source>
        <dbReference type="Proteomes" id="UP001596337"/>
    </source>
</evidence>